<evidence type="ECO:0000256" key="3">
    <source>
        <dbReference type="ARBA" id="ARBA00023157"/>
    </source>
</evidence>
<feature type="disulfide bond" evidence="6">
    <location>
        <begin position="125"/>
        <end position="146"/>
    </location>
</feature>
<dbReference type="InterPro" id="IPR016090">
    <property type="entry name" value="PLA2-like_dom"/>
</dbReference>
<dbReference type="SMART" id="SM00085">
    <property type="entry name" value="PA2c"/>
    <property type="match status" value="1"/>
</dbReference>
<dbReference type="GO" id="GO:0050482">
    <property type="term" value="P:arachidonate secretion"/>
    <property type="evidence" value="ECO:0007669"/>
    <property type="project" value="InterPro"/>
</dbReference>
<evidence type="ECO:0000256" key="5">
    <source>
        <dbReference type="PIRSR" id="PIRSR601211-2"/>
    </source>
</evidence>
<evidence type="ECO:0000259" key="9">
    <source>
        <dbReference type="SMART" id="SM00085"/>
    </source>
</evidence>
<evidence type="ECO:0000256" key="2">
    <source>
        <dbReference type="ARBA" id="ARBA00022525"/>
    </source>
</evidence>
<evidence type="ECO:0000256" key="4">
    <source>
        <dbReference type="PIRSR" id="PIRSR601211-1"/>
    </source>
</evidence>
<feature type="disulfide bond" evidence="6">
    <location>
        <begin position="92"/>
        <end position="148"/>
    </location>
</feature>
<keyword evidence="3 6" id="KW-1015">Disulfide bond</keyword>
<dbReference type="GO" id="GO:0006644">
    <property type="term" value="P:phospholipid metabolic process"/>
    <property type="evidence" value="ECO:0007669"/>
    <property type="project" value="InterPro"/>
</dbReference>
<dbReference type="InterPro" id="IPR033112">
    <property type="entry name" value="PLA2_Asp_AS"/>
</dbReference>
<keyword evidence="5" id="KW-0479">Metal-binding</keyword>
<dbReference type="PRINTS" id="PR00389">
    <property type="entry name" value="PHPHLIPASEA2"/>
</dbReference>
<dbReference type="PANTHER" id="PTHR11716">
    <property type="entry name" value="PHOSPHOLIPASE A2 FAMILY MEMBER"/>
    <property type="match status" value="1"/>
</dbReference>
<accession>A0A8B7Y6A6</accession>
<dbReference type="PANTHER" id="PTHR11716:SF51">
    <property type="entry name" value="PHOSPHOLIPASE A2"/>
    <property type="match status" value="1"/>
</dbReference>
<dbReference type="PROSITE" id="PS00118">
    <property type="entry name" value="PA2_HIS"/>
    <property type="match status" value="1"/>
</dbReference>
<feature type="binding site" evidence="5">
    <location>
        <position position="73"/>
    </location>
    <ligand>
        <name>Ca(2+)</name>
        <dbReference type="ChEBI" id="CHEBI:29108"/>
    </ligand>
</feature>
<dbReference type="GO" id="GO:0005509">
    <property type="term" value="F:calcium ion binding"/>
    <property type="evidence" value="ECO:0007669"/>
    <property type="project" value="InterPro"/>
</dbReference>
<gene>
    <name evidence="11" type="primary">LOC110977466</name>
</gene>
<feature type="active site" evidence="4">
    <location>
        <position position="149"/>
    </location>
</feature>
<comment type="subcellular location">
    <subcellularLocation>
        <location evidence="1 8">Secreted</location>
    </subcellularLocation>
</comment>
<sequence>MDKLFVVVLFVCFSSTRLISVADGVPVNERAEQGTITANAFYQLGELAVCTTGLNLIEGGLAYNHYGCYCGLGGAGTPLDATDTCCYVHDNCYTHSPCSINVFQYSIPYKKSVSSCGTADATITCKKASDYPWYYGSEKDCAEAICNCDKDLAYCFRETRSTYNEAYRNWSNSKC</sequence>
<dbReference type="GO" id="GO:0005543">
    <property type="term" value="F:phospholipid binding"/>
    <property type="evidence" value="ECO:0007669"/>
    <property type="project" value="TreeGrafter"/>
</dbReference>
<evidence type="ECO:0000313" key="10">
    <source>
        <dbReference type="Proteomes" id="UP000694845"/>
    </source>
</evidence>
<dbReference type="InterPro" id="IPR033113">
    <property type="entry name" value="PLA2_histidine"/>
</dbReference>
<dbReference type="InterPro" id="IPR001211">
    <property type="entry name" value="PLA2"/>
</dbReference>
<keyword evidence="10" id="KW-1185">Reference proteome</keyword>
<dbReference type="KEGG" id="aplc:110977466"/>
<feature type="disulfide bond" evidence="6">
    <location>
        <begin position="98"/>
        <end position="141"/>
    </location>
</feature>
<evidence type="ECO:0000313" key="11">
    <source>
        <dbReference type="RefSeq" id="XP_022087336.1"/>
    </source>
</evidence>
<organism evidence="10 11">
    <name type="scientific">Acanthaster planci</name>
    <name type="common">Crown-of-thorns starfish</name>
    <dbReference type="NCBI Taxonomy" id="133434"/>
    <lineage>
        <taxon>Eukaryota</taxon>
        <taxon>Metazoa</taxon>
        <taxon>Echinodermata</taxon>
        <taxon>Eleutherozoa</taxon>
        <taxon>Asterozoa</taxon>
        <taxon>Asteroidea</taxon>
        <taxon>Valvatacea</taxon>
        <taxon>Valvatida</taxon>
        <taxon>Acanthasteridae</taxon>
        <taxon>Acanthaster</taxon>
    </lineage>
</organism>
<evidence type="ECO:0000256" key="1">
    <source>
        <dbReference type="ARBA" id="ARBA00004613"/>
    </source>
</evidence>
<comment type="similarity">
    <text evidence="7">Belongs to the phospholipase A2 family.</text>
</comment>
<dbReference type="OrthoDB" id="5841574at2759"/>
<keyword evidence="8" id="KW-0378">Hydrolase</keyword>
<comment type="cofactor">
    <cofactor evidence="5">
        <name>Ca(2+)</name>
        <dbReference type="ChEBI" id="CHEBI:29108"/>
    </cofactor>
    <text evidence="5">Binds 1 Ca(2+) ion per subunit.</text>
</comment>
<feature type="active site" evidence="4">
    <location>
        <position position="89"/>
    </location>
</feature>
<dbReference type="Proteomes" id="UP000694845">
    <property type="component" value="Unplaced"/>
</dbReference>
<evidence type="ECO:0000256" key="8">
    <source>
        <dbReference type="RuleBase" id="RU361236"/>
    </source>
</evidence>
<dbReference type="GO" id="GO:0005576">
    <property type="term" value="C:extracellular region"/>
    <property type="evidence" value="ECO:0007669"/>
    <property type="project" value="UniProtKB-SubCell"/>
</dbReference>
<feature type="signal peptide" evidence="8">
    <location>
        <begin position="1"/>
        <end position="24"/>
    </location>
</feature>
<keyword evidence="8" id="KW-0443">Lipid metabolism</keyword>
<feature type="domain" description="Phospholipase A2-like central" evidence="9">
    <location>
        <begin position="40"/>
        <end position="174"/>
    </location>
</feature>
<keyword evidence="5 8" id="KW-0106">Calcium</keyword>
<reference evidence="11" key="1">
    <citation type="submission" date="2025-08" db="UniProtKB">
        <authorList>
            <consortium name="RefSeq"/>
        </authorList>
    </citation>
    <scope>IDENTIFICATION</scope>
</reference>
<feature type="binding site" evidence="5">
    <location>
        <position position="69"/>
    </location>
    <ligand>
        <name>Ca(2+)</name>
        <dbReference type="ChEBI" id="CHEBI:29108"/>
    </ligand>
</feature>
<dbReference type="PROSITE" id="PS00119">
    <property type="entry name" value="PA2_ASP"/>
    <property type="match status" value="1"/>
</dbReference>
<dbReference type="CDD" id="cd00125">
    <property type="entry name" value="PLA2c"/>
    <property type="match status" value="1"/>
</dbReference>
<keyword evidence="8" id="KW-0732">Signal</keyword>
<feature type="disulfide bond" evidence="6">
    <location>
        <begin position="70"/>
        <end position="86"/>
    </location>
</feature>
<comment type="catalytic activity">
    <reaction evidence="8">
        <text>a 1,2-diacyl-sn-glycero-3-phosphocholine + H2O = a 1-acyl-sn-glycero-3-phosphocholine + a fatty acid + H(+)</text>
        <dbReference type="Rhea" id="RHEA:15801"/>
        <dbReference type="ChEBI" id="CHEBI:15377"/>
        <dbReference type="ChEBI" id="CHEBI:15378"/>
        <dbReference type="ChEBI" id="CHEBI:28868"/>
        <dbReference type="ChEBI" id="CHEBI:57643"/>
        <dbReference type="ChEBI" id="CHEBI:58168"/>
        <dbReference type="EC" id="3.1.1.4"/>
    </reaction>
</comment>
<dbReference type="SUPFAM" id="SSF48619">
    <property type="entry name" value="Phospholipase A2, PLA2"/>
    <property type="match status" value="1"/>
</dbReference>
<dbReference type="GO" id="GO:0047498">
    <property type="term" value="F:calcium-dependent phospholipase A2 activity"/>
    <property type="evidence" value="ECO:0007669"/>
    <property type="project" value="TreeGrafter"/>
</dbReference>
<proteinExistence type="inferred from homology"/>
<evidence type="ECO:0000256" key="6">
    <source>
        <dbReference type="PIRSR" id="PIRSR601211-3"/>
    </source>
</evidence>
<evidence type="ECO:0000256" key="7">
    <source>
        <dbReference type="RuleBase" id="RU003654"/>
    </source>
</evidence>
<dbReference type="Gene3D" id="1.20.90.10">
    <property type="entry name" value="Phospholipase A2 domain"/>
    <property type="match status" value="1"/>
</dbReference>
<dbReference type="InterPro" id="IPR036444">
    <property type="entry name" value="PLipase_A2_dom_sf"/>
</dbReference>
<dbReference type="Pfam" id="PF00068">
    <property type="entry name" value="Phospholip_A2_1"/>
    <property type="match status" value="1"/>
</dbReference>
<feature type="disulfide bond" evidence="6">
    <location>
        <begin position="85"/>
        <end position="155"/>
    </location>
</feature>
<protein>
    <recommendedName>
        <fullName evidence="8">Phospholipase A2</fullName>
        <ecNumber evidence="8">3.1.1.4</ecNumber>
    </recommendedName>
</protein>
<dbReference type="RefSeq" id="XP_022087336.1">
    <property type="nucleotide sequence ID" value="XM_022231644.1"/>
</dbReference>
<name>A0A8B7Y6A6_ACAPL</name>
<feature type="binding site" evidence="5">
    <location>
        <position position="71"/>
    </location>
    <ligand>
        <name>Ca(2+)</name>
        <dbReference type="ChEBI" id="CHEBI:29108"/>
    </ligand>
</feature>
<feature type="binding site" evidence="5">
    <location>
        <position position="90"/>
    </location>
    <ligand>
        <name>Ca(2+)</name>
        <dbReference type="ChEBI" id="CHEBI:29108"/>
    </ligand>
</feature>
<dbReference type="EC" id="3.1.1.4" evidence="8"/>
<dbReference type="AlphaFoldDB" id="A0A8B7Y6A6"/>
<feature type="chain" id="PRO_5034379443" description="Phospholipase A2" evidence="8">
    <location>
        <begin position="25"/>
        <end position="175"/>
    </location>
</feature>
<keyword evidence="2 8" id="KW-0964">Secreted</keyword>
<dbReference type="GeneID" id="110977466"/>
<dbReference type="GO" id="GO:0016042">
    <property type="term" value="P:lipid catabolic process"/>
    <property type="evidence" value="ECO:0007669"/>
    <property type="project" value="InterPro"/>
</dbReference>